<proteinExistence type="predicted"/>
<protein>
    <submittedName>
        <fullName evidence="1">ORF198</fullName>
    </submittedName>
</protein>
<sequence length="80" mass="8932">MIVQKGSTSFLSHFLQLLLDKFPIEILPTLSSQSLLFFLASCSLKKISHPPTQVQYVFSNTATSFLTHVSYSQLLTIALL</sequence>
<accession>A0A2D3I609</accession>
<name>A0A2D3I609_9VIRU</name>
<evidence type="ECO:0000313" key="1">
    <source>
        <dbReference type="EMBL" id="ATU83828.1"/>
    </source>
</evidence>
<reference evidence="1" key="1">
    <citation type="journal article" date="2018" name="Aquaculture">
        <title>Complete genome sequence of a white spot syndrome virus associated with a disease incursion in Australia.</title>
        <authorList>
            <person name="Oakey J."/>
            <person name="Smith C.S."/>
        </authorList>
    </citation>
    <scope>NUCLEOTIDE SEQUENCE [LARGE SCALE GENOMIC DNA]</scope>
    <source>
        <strain evidence="1">WSSV-AU</strain>
    </source>
</reference>
<dbReference type="Proteomes" id="UP000267516">
    <property type="component" value="Segment"/>
</dbReference>
<organism evidence="1">
    <name type="scientific">White spot syndrome virus</name>
    <dbReference type="NCBI Taxonomy" id="342409"/>
    <lineage>
        <taxon>Viruses</taxon>
        <taxon>Viruses incertae sedis</taxon>
        <taxon>Naldaviricetes</taxon>
        <taxon>Nimaviridae</taxon>
        <taxon>Whispovirus</taxon>
    </lineage>
</organism>
<dbReference type="EMBL" id="MF768985">
    <property type="protein sequence ID" value="ATU83828.1"/>
    <property type="molecule type" value="Genomic_DNA"/>
</dbReference>